<dbReference type="PANTHER" id="PTHR35630">
    <property type="entry name" value="LEGUMINOSIN GROUP486 SECRETED PEPTIDE"/>
    <property type="match status" value="1"/>
</dbReference>
<keyword evidence="3" id="KW-1185">Reference proteome</keyword>
<evidence type="ECO:0000313" key="2">
    <source>
        <dbReference type="EMBL" id="QCE05730.1"/>
    </source>
</evidence>
<proteinExistence type="predicted"/>
<dbReference type="EMBL" id="CP039353">
    <property type="protein sequence ID" value="QCE05730.1"/>
    <property type="molecule type" value="Genomic_DNA"/>
</dbReference>
<accession>A0A4D6MW52</accession>
<evidence type="ECO:0000313" key="3">
    <source>
        <dbReference type="Proteomes" id="UP000501690"/>
    </source>
</evidence>
<keyword evidence="1" id="KW-0732">Signal</keyword>
<protein>
    <submittedName>
        <fullName evidence="2">Uncharacterized protein</fullName>
    </submittedName>
</protein>
<name>A0A4D6MW52_VIGUN</name>
<dbReference type="Proteomes" id="UP000501690">
    <property type="component" value="Linkage Group LG9"/>
</dbReference>
<dbReference type="PANTHER" id="PTHR35630:SF2">
    <property type="entry name" value="LEGUMINOSIN GROUP486 SECRETED PEPTIDE"/>
    <property type="match status" value="1"/>
</dbReference>
<feature type="chain" id="PRO_5020021927" evidence="1">
    <location>
        <begin position="25"/>
        <end position="250"/>
    </location>
</feature>
<evidence type="ECO:0000256" key="1">
    <source>
        <dbReference type="SAM" id="SignalP"/>
    </source>
</evidence>
<organism evidence="2 3">
    <name type="scientific">Vigna unguiculata</name>
    <name type="common">Cowpea</name>
    <dbReference type="NCBI Taxonomy" id="3917"/>
    <lineage>
        <taxon>Eukaryota</taxon>
        <taxon>Viridiplantae</taxon>
        <taxon>Streptophyta</taxon>
        <taxon>Embryophyta</taxon>
        <taxon>Tracheophyta</taxon>
        <taxon>Spermatophyta</taxon>
        <taxon>Magnoliopsida</taxon>
        <taxon>eudicotyledons</taxon>
        <taxon>Gunneridae</taxon>
        <taxon>Pentapetalae</taxon>
        <taxon>rosids</taxon>
        <taxon>fabids</taxon>
        <taxon>Fabales</taxon>
        <taxon>Fabaceae</taxon>
        <taxon>Papilionoideae</taxon>
        <taxon>50 kb inversion clade</taxon>
        <taxon>NPAAA clade</taxon>
        <taxon>indigoferoid/millettioid clade</taxon>
        <taxon>Phaseoleae</taxon>
        <taxon>Vigna</taxon>
    </lineage>
</organism>
<reference evidence="2 3" key="1">
    <citation type="submission" date="2019-04" db="EMBL/GenBank/DDBJ databases">
        <title>An improved genome assembly and genetic linkage map for asparagus bean, Vigna unguiculata ssp. sesquipedialis.</title>
        <authorList>
            <person name="Xia Q."/>
            <person name="Zhang R."/>
            <person name="Dong Y."/>
        </authorList>
    </citation>
    <scope>NUCLEOTIDE SEQUENCE [LARGE SCALE GENOMIC DNA]</scope>
    <source>
        <tissue evidence="2">Leaf</tissue>
    </source>
</reference>
<feature type="signal peptide" evidence="1">
    <location>
        <begin position="1"/>
        <end position="24"/>
    </location>
</feature>
<dbReference type="AlphaFoldDB" id="A0A4D6MW52"/>
<gene>
    <name evidence="2" type="ORF">DEO72_LG9g735</name>
</gene>
<sequence>MSNSMHVSALVVLAVLWLNPFVNSEILSEPDFKYDPIRKTLLIWMEKDMAEDADRLSFTSNFERGEVELVAGEPYKKYKNYEPKKASLRKGNGEFCVDLDVYDPKVEGDHKRIFWSMRRDAIYHSWDNENWEKRFASPTMSNVNDTDMKSLSFSIKNGMSPNQPEVFFFYNYDKTRIYLQPGTPFTKATNFDRTVIIMYWDVLCSIFYGYDPTTDGNHQRIYWLAKEDGVFHSWNNKNWQKRKTWRNDGC</sequence>